<sequence>MSDTNKRLKEGWLLIGTYTNSYDPQSNPGENTFHYVVGLPDGIAYTDIPQNTYYDHPADLET</sequence>
<protein>
    <submittedName>
        <fullName evidence="1">Uncharacterized protein</fullName>
    </submittedName>
</protein>
<accession>A0A645AXR1</accession>
<evidence type="ECO:0000313" key="1">
    <source>
        <dbReference type="EMBL" id="MPM57899.1"/>
    </source>
</evidence>
<reference evidence="1" key="1">
    <citation type="submission" date="2019-08" db="EMBL/GenBank/DDBJ databases">
        <authorList>
            <person name="Kucharzyk K."/>
            <person name="Murdoch R.W."/>
            <person name="Higgins S."/>
            <person name="Loffler F."/>
        </authorList>
    </citation>
    <scope>NUCLEOTIDE SEQUENCE</scope>
</reference>
<organism evidence="1">
    <name type="scientific">bioreactor metagenome</name>
    <dbReference type="NCBI Taxonomy" id="1076179"/>
    <lineage>
        <taxon>unclassified sequences</taxon>
        <taxon>metagenomes</taxon>
        <taxon>ecological metagenomes</taxon>
    </lineage>
</organism>
<dbReference type="EMBL" id="VSSQ01016498">
    <property type="protein sequence ID" value="MPM57899.1"/>
    <property type="molecule type" value="Genomic_DNA"/>
</dbReference>
<dbReference type="AlphaFoldDB" id="A0A645AXR1"/>
<gene>
    <name evidence="1" type="ORF">SDC9_104726</name>
</gene>
<comment type="caution">
    <text evidence="1">The sequence shown here is derived from an EMBL/GenBank/DDBJ whole genome shotgun (WGS) entry which is preliminary data.</text>
</comment>
<proteinExistence type="predicted"/>
<name>A0A645AXR1_9ZZZZ</name>